<dbReference type="RefSeq" id="WP_113678189.1">
    <property type="nucleotide sequence ID" value="NZ_CP030261.1"/>
</dbReference>
<dbReference type="Proteomes" id="UP000251561">
    <property type="component" value="Chromosome"/>
</dbReference>
<accession>A0A344LTH6</accession>
<dbReference type="AlphaFoldDB" id="A0A344LTH6"/>
<organism evidence="1 2">
    <name type="scientific">Flavobacterium fluviale</name>
    <dbReference type="NCBI Taxonomy" id="2249356"/>
    <lineage>
        <taxon>Bacteria</taxon>
        <taxon>Pseudomonadati</taxon>
        <taxon>Bacteroidota</taxon>
        <taxon>Flavobacteriia</taxon>
        <taxon>Flavobacteriales</taxon>
        <taxon>Flavobacteriaceae</taxon>
        <taxon>Flavobacterium</taxon>
    </lineage>
</organism>
<name>A0A344LTH6_9FLAO</name>
<sequence length="329" mass="36034">MKKYAALLLFAFLLNGCDDGDLIVETIDFETVTESAACDTTNTLIYKLKAQEALLLQLPNDKIINDNGTYEYPIDSKGNGLYRVVYRAFDGAITQNNICGAIPPSTPRVTEEWIATDGIITIQTTQIEPKNTNDDGTRITGYEHSIIINNVTFAKPSGDQTQARYVFGTYKTEVTPASLTFRTNTSGLAYSCTNVKRVYNYNNSFYLSIEDIDPELLKNEVTPSNQPRTSLITATMNKVFYKTAKADTGVFTEENICTPTSSSPVVAQSWTGQLGVAGEKGIIEVSTALVGTTYTHTIVLKNVILERGNSSFKLGSSFLLGKIEVNTAN</sequence>
<evidence type="ECO:0008006" key="3">
    <source>
        <dbReference type="Google" id="ProtNLM"/>
    </source>
</evidence>
<gene>
    <name evidence="1" type="ORF">HYN86_11700</name>
</gene>
<dbReference type="KEGG" id="ffl:HYN86_11700"/>
<evidence type="ECO:0000313" key="1">
    <source>
        <dbReference type="EMBL" id="AXB57218.1"/>
    </source>
</evidence>
<reference evidence="1 2" key="1">
    <citation type="submission" date="2018-06" db="EMBL/GenBank/DDBJ databases">
        <title>Genome sequencing of Flavobacterium.</title>
        <authorList>
            <person name="Baek M.-G."/>
            <person name="Yi H."/>
        </authorList>
    </citation>
    <scope>NUCLEOTIDE SEQUENCE [LARGE SCALE GENOMIC DNA]</scope>
    <source>
        <strain evidence="1 2">HYN0086</strain>
    </source>
</reference>
<protein>
    <recommendedName>
        <fullName evidence="3">Lipoprotein</fullName>
    </recommendedName>
</protein>
<keyword evidence="2" id="KW-1185">Reference proteome</keyword>
<proteinExistence type="predicted"/>
<dbReference type="OrthoDB" id="1417969at2"/>
<dbReference type="EMBL" id="CP030261">
    <property type="protein sequence ID" value="AXB57218.1"/>
    <property type="molecule type" value="Genomic_DNA"/>
</dbReference>
<evidence type="ECO:0000313" key="2">
    <source>
        <dbReference type="Proteomes" id="UP000251561"/>
    </source>
</evidence>